<dbReference type="InterPro" id="IPR030191">
    <property type="entry name" value="CodB"/>
</dbReference>
<dbReference type="OrthoDB" id="3169878at2"/>
<dbReference type="CDD" id="cd11484">
    <property type="entry name" value="SLC-NCS1sbd_CobB-like"/>
    <property type="match status" value="1"/>
</dbReference>
<evidence type="ECO:0000256" key="1">
    <source>
        <dbReference type="ARBA" id="ARBA00004141"/>
    </source>
</evidence>
<evidence type="ECO:0000256" key="6">
    <source>
        <dbReference type="SAM" id="Phobius"/>
    </source>
</evidence>
<feature type="transmembrane region" description="Helical" evidence="6">
    <location>
        <begin position="158"/>
        <end position="177"/>
    </location>
</feature>
<feature type="transmembrane region" description="Helical" evidence="6">
    <location>
        <begin position="55"/>
        <end position="76"/>
    </location>
</feature>
<feature type="transmembrane region" description="Helical" evidence="6">
    <location>
        <begin position="405"/>
        <end position="424"/>
    </location>
</feature>
<dbReference type="PANTHER" id="PTHR30569:SF0">
    <property type="entry name" value="CYTOSINE PERMEASE"/>
    <property type="match status" value="1"/>
</dbReference>
<feature type="transmembrane region" description="Helical" evidence="6">
    <location>
        <begin position="96"/>
        <end position="115"/>
    </location>
</feature>
<dbReference type="RefSeq" id="WP_155053129.1">
    <property type="nucleotide sequence ID" value="NZ_JBHMAT010000003.1"/>
</dbReference>
<dbReference type="GO" id="GO:0015209">
    <property type="term" value="F:cytosine transmembrane transporter activity"/>
    <property type="evidence" value="ECO:0007669"/>
    <property type="project" value="InterPro"/>
</dbReference>
<dbReference type="Pfam" id="PF02133">
    <property type="entry name" value="Transp_cyt_pur"/>
    <property type="match status" value="1"/>
</dbReference>
<reference evidence="7 8" key="1">
    <citation type="submission" date="2019-11" db="EMBL/GenBank/DDBJ databases">
        <title>Agromyces kandeliae sp. nov., isolated from mangrove soil.</title>
        <authorList>
            <person name="Wang R."/>
        </authorList>
    </citation>
    <scope>NUCLEOTIDE SEQUENCE [LARGE SCALE GENOMIC DNA]</scope>
    <source>
        <strain evidence="7 8">JCM 11433</strain>
    </source>
</reference>
<feature type="transmembrane region" description="Helical" evidence="6">
    <location>
        <begin position="336"/>
        <end position="357"/>
    </location>
</feature>
<dbReference type="Gene3D" id="1.10.4160.10">
    <property type="entry name" value="Hydantoin permease"/>
    <property type="match status" value="1"/>
</dbReference>
<gene>
    <name evidence="7" type="ORF">GJ743_17185</name>
</gene>
<feature type="transmembrane region" description="Helical" evidence="6">
    <location>
        <begin position="135"/>
        <end position="153"/>
    </location>
</feature>
<keyword evidence="8" id="KW-1185">Reference proteome</keyword>
<name>A0A6I3MDP4_9MICO</name>
<dbReference type="GO" id="GO:0005886">
    <property type="term" value="C:plasma membrane"/>
    <property type="evidence" value="ECO:0007669"/>
    <property type="project" value="TreeGrafter"/>
</dbReference>
<protein>
    <submittedName>
        <fullName evidence="7">Cytosine permease</fullName>
    </submittedName>
</protein>
<comment type="similarity">
    <text evidence="2">Belongs to the purine-cytosine permease (2.A.39) family.</text>
</comment>
<feature type="transmembrane region" description="Helical" evidence="6">
    <location>
        <begin position="311"/>
        <end position="330"/>
    </location>
</feature>
<organism evidence="7 8">
    <name type="scientific">Agromyces bracchium</name>
    <dbReference type="NCBI Taxonomy" id="88376"/>
    <lineage>
        <taxon>Bacteria</taxon>
        <taxon>Bacillati</taxon>
        <taxon>Actinomycetota</taxon>
        <taxon>Actinomycetes</taxon>
        <taxon>Micrococcales</taxon>
        <taxon>Microbacteriaceae</taxon>
        <taxon>Agromyces</taxon>
    </lineage>
</organism>
<evidence type="ECO:0000256" key="3">
    <source>
        <dbReference type="ARBA" id="ARBA00022692"/>
    </source>
</evidence>
<comment type="subcellular location">
    <subcellularLocation>
        <location evidence="1">Membrane</location>
        <topology evidence="1">Multi-pass membrane protein</topology>
    </subcellularLocation>
</comment>
<evidence type="ECO:0000313" key="8">
    <source>
        <dbReference type="Proteomes" id="UP000433071"/>
    </source>
</evidence>
<keyword evidence="3 6" id="KW-0812">Transmembrane</keyword>
<evidence type="ECO:0000313" key="7">
    <source>
        <dbReference type="EMBL" id="MTH70107.1"/>
    </source>
</evidence>
<feature type="transmembrane region" description="Helical" evidence="6">
    <location>
        <begin position="230"/>
        <end position="255"/>
    </location>
</feature>
<feature type="transmembrane region" description="Helical" evidence="6">
    <location>
        <begin position="261"/>
        <end position="282"/>
    </location>
</feature>
<evidence type="ECO:0000256" key="2">
    <source>
        <dbReference type="ARBA" id="ARBA00008974"/>
    </source>
</evidence>
<evidence type="ECO:0000256" key="4">
    <source>
        <dbReference type="ARBA" id="ARBA00022989"/>
    </source>
</evidence>
<feature type="transmembrane region" description="Helical" evidence="6">
    <location>
        <begin position="378"/>
        <end position="399"/>
    </location>
</feature>
<comment type="caution">
    <text evidence="7">The sequence shown here is derived from an EMBL/GenBank/DDBJ whole genome shotgun (WGS) entry which is preliminary data.</text>
</comment>
<dbReference type="PANTHER" id="PTHR30569">
    <property type="entry name" value="CYTOSINE TRANSPORTER CODB"/>
    <property type="match status" value="1"/>
</dbReference>
<dbReference type="EMBL" id="WMLB01000042">
    <property type="protein sequence ID" value="MTH70107.1"/>
    <property type="molecule type" value="Genomic_DNA"/>
</dbReference>
<keyword evidence="5 6" id="KW-0472">Membrane</keyword>
<proteinExistence type="inferred from homology"/>
<keyword evidence="4 6" id="KW-1133">Transmembrane helix</keyword>
<dbReference type="AlphaFoldDB" id="A0A6I3MDP4"/>
<accession>A0A6I3MDP4</accession>
<dbReference type="InterPro" id="IPR001248">
    <property type="entry name" value="Pur-cyt_permease"/>
</dbReference>
<evidence type="ECO:0000256" key="5">
    <source>
        <dbReference type="ARBA" id="ARBA00023136"/>
    </source>
</evidence>
<sequence length="468" mass="48758">MSRMVHADDFALSRVTRGAQKHWFGIAVQRFGQVSALSQFLLGATLGYSMTFGEAALALLLGSIILEVIMCIVGIIGQKEGLNTALLARWTGFGEIGASLVGLAIGISLIGWFGIQSAISAESLDVLLPGVMPIWAWSLLFGLAVTAIVAFGFKGMQWLANITVPLFLILVGWSIISELANHDIVELLTGPAPGPTMTVWQGTGIVAGGLIVGAIITADMTRFNRSRADVVKQTVVGVTLGEFVIGLAGVLLAHAAASGNIVAIVTSSIGFVGLIIVITGTLKINDWNLYSSTLGLVNFISTAFNRNLHRVTTTIVLGVVGSILAAVGILGQFTEFLIILGVAFPPIAGIMVAEYFIVKRWRGDLDATREAGSLPASAPRIVPATIIIWAISALVGYFVTWGIPPVLSLITSMVLYVIAGKLGWVRGIGSARTIQAEGSGAADGGTDAARAADAADATATSTSTATTR</sequence>
<feature type="transmembrane region" description="Helical" evidence="6">
    <location>
        <begin position="197"/>
        <end position="218"/>
    </location>
</feature>
<dbReference type="Proteomes" id="UP000433071">
    <property type="component" value="Unassembled WGS sequence"/>
</dbReference>